<dbReference type="SMART" id="SM00421">
    <property type="entry name" value="HTH_LUXR"/>
    <property type="match status" value="1"/>
</dbReference>
<reference evidence="3 4" key="1">
    <citation type="submission" date="2020-08" db="EMBL/GenBank/DDBJ databases">
        <title>Genomic Encyclopedia of Type Strains, Phase IV (KMG-IV): sequencing the most valuable type-strain genomes for metagenomic binning, comparative biology and taxonomic classification.</title>
        <authorList>
            <person name="Goeker M."/>
        </authorList>
    </citation>
    <scope>NUCLEOTIDE SEQUENCE [LARGE SCALE GENOMIC DNA]</scope>
    <source>
        <strain evidence="3 4">DSM 102983</strain>
    </source>
</reference>
<keyword evidence="1" id="KW-0812">Transmembrane</keyword>
<dbReference type="InterPro" id="IPR011990">
    <property type="entry name" value="TPR-like_helical_dom_sf"/>
</dbReference>
<keyword evidence="1" id="KW-0472">Membrane</keyword>
<dbReference type="SUPFAM" id="SSF48452">
    <property type="entry name" value="TPR-like"/>
    <property type="match status" value="1"/>
</dbReference>
<dbReference type="EMBL" id="JACHOC010000009">
    <property type="protein sequence ID" value="MBB4624314.1"/>
    <property type="molecule type" value="Genomic_DNA"/>
</dbReference>
<dbReference type="RefSeq" id="WP_183672036.1">
    <property type="nucleotide sequence ID" value="NZ_BMPB01000019.1"/>
</dbReference>
<organism evidence="3 4">
    <name type="scientific">Parabacteroides faecis</name>
    <dbReference type="NCBI Taxonomy" id="1217282"/>
    <lineage>
        <taxon>Bacteria</taxon>
        <taxon>Pseudomonadati</taxon>
        <taxon>Bacteroidota</taxon>
        <taxon>Bacteroidia</taxon>
        <taxon>Bacteroidales</taxon>
        <taxon>Tannerellaceae</taxon>
        <taxon>Parabacteroides</taxon>
    </lineage>
</organism>
<name>A0ABR6KU16_9BACT</name>
<dbReference type="SUPFAM" id="SSF46894">
    <property type="entry name" value="C-terminal effector domain of the bipartite response regulators"/>
    <property type="match status" value="1"/>
</dbReference>
<proteinExistence type="predicted"/>
<evidence type="ECO:0000256" key="1">
    <source>
        <dbReference type="SAM" id="Phobius"/>
    </source>
</evidence>
<dbReference type="InterPro" id="IPR016032">
    <property type="entry name" value="Sig_transdc_resp-reg_C-effctor"/>
</dbReference>
<dbReference type="PROSITE" id="PS51257">
    <property type="entry name" value="PROKAR_LIPOPROTEIN"/>
    <property type="match status" value="1"/>
</dbReference>
<keyword evidence="1" id="KW-1133">Transmembrane helix</keyword>
<dbReference type="Gene3D" id="1.10.10.10">
    <property type="entry name" value="Winged helix-like DNA-binding domain superfamily/Winged helix DNA-binding domain"/>
    <property type="match status" value="1"/>
</dbReference>
<dbReference type="InterPro" id="IPR036388">
    <property type="entry name" value="WH-like_DNA-bd_sf"/>
</dbReference>
<keyword evidence="4" id="KW-1185">Reference proteome</keyword>
<evidence type="ECO:0000313" key="4">
    <source>
        <dbReference type="Proteomes" id="UP000533637"/>
    </source>
</evidence>
<dbReference type="SMART" id="SM00028">
    <property type="entry name" value="TPR"/>
    <property type="match status" value="3"/>
</dbReference>
<feature type="transmembrane region" description="Helical" evidence="1">
    <location>
        <begin position="367"/>
        <end position="388"/>
    </location>
</feature>
<protein>
    <submittedName>
        <fullName evidence="3">Tetratricopeptide (TPR) repeat protein</fullName>
    </submittedName>
</protein>
<evidence type="ECO:0000259" key="2">
    <source>
        <dbReference type="SMART" id="SM00421"/>
    </source>
</evidence>
<sequence>MKPFKQVNLIIIVIGLLSCHSGQLDKVLQQADSLMTNDPDGALALLSSFPHPETLNQADFAAYQLMYTKAKDKCYMDLSCDTTLILKSLVYYKKHGNASQKGWSNYYAGRVYEEAGKLFEAGLYFLKAAEYAGEIPDPLLGMMANYYLGELHDKQYAFDKSLEAYKKSYAIYDQTSGEKYTGTLLHSIGSEYGINGNRDSAYFYLEKALDIAREQKDTIEMAAIYNDIGVYLKEDSLYLKSKCYLQQSLSLDSDSSWMITRKITLAEIHAYLNETDSAFFLLDGMKSVVEELDDIELRAIYYSALAKTEAASKNYESASFYQNRYVACVDSVYQLQRKGSLAEIEQIYNYLKYQEENEKLHTVQDGAIVVGWIILSLLLVVFLLIGGMKWKKKQDLSKAEDTVDVLRKMEKVNKSNCNNDAGKKVALSGYSDDEKGMMVKKALLMQLNITKVLSQLDEKSEKEQSFLKKFNSLFYGEQHTLEIDWSELYLLIDLLYNDFASKLRKHYGKILLEKEIQLCCLLKTNMDTTEIACVMKQSINTVRTRKTCIRKKLKAPDGADIIIILEEGVNNKG</sequence>
<comment type="caution">
    <text evidence="3">The sequence shown here is derived from an EMBL/GenBank/DDBJ whole genome shotgun (WGS) entry which is preliminary data.</text>
</comment>
<evidence type="ECO:0000313" key="3">
    <source>
        <dbReference type="EMBL" id="MBB4624314.1"/>
    </source>
</evidence>
<accession>A0ABR6KU16</accession>
<dbReference type="Gene3D" id="1.25.40.10">
    <property type="entry name" value="Tetratricopeptide repeat domain"/>
    <property type="match status" value="2"/>
</dbReference>
<dbReference type="InterPro" id="IPR019734">
    <property type="entry name" value="TPR_rpt"/>
</dbReference>
<dbReference type="Proteomes" id="UP000533637">
    <property type="component" value="Unassembled WGS sequence"/>
</dbReference>
<dbReference type="InterPro" id="IPR000792">
    <property type="entry name" value="Tscrpt_reg_LuxR_C"/>
</dbReference>
<gene>
    <name evidence="3" type="ORF">GGQ57_004242</name>
</gene>
<feature type="domain" description="HTH luxR-type" evidence="2">
    <location>
        <begin position="508"/>
        <end position="565"/>
    </location>
</feature>